<name>X1KI86_9ZZZZ</name>
<keyword evidence="1" id="KW-0547">Nucleotide-binding</keyword>
<keyword evidence="3" id="KW-0347">Helicase</keyword>
<dbReference type="AlphaFoldDB" id="X1KI86"/>
<dbReference type="GO" id="GO:0005524">
    <property type="term" value="F:ATP binding"/>
    <property type="evidence" value="ECO:0007669"/>
    <property type="project" value="UniProtKB-KW"/>
</dbReference>
<evidence type="ECO:0000256" key="1">
    <source>
        <dbReference type="ARBA" id="ARBA00022741"/>
    </source>
</evidence>
<keyword evidence="4" id="KW-0067">ATP-binding</keyword>
<reference evidence="6" key="1">
    <citation type="journal article" date="2014" name="Front. Microbiol.">
        <title>High frequency of phylogenetically diverse reductive dehalogenase-homologous genes in deep subseafloor sedimentary metagenomes.</title>
        <authorList>
            <person name="Kawai M."/>
            <person name="Futagami T."/>
            <person name="Toyoda A."/>
            <person name="Takaki Y."/>
            <person name="Nishi S."/>
            <person name="Hori S."/>
            <person name="Arai W."/>
            <person name="Tsubouchi T."/>
            <person name="Morono Y."/>
            <person name="Uchiyama I."/>
            <person name="Ito T."/>
            <person name="Fujiyama A."/>
            <person name="Inagaki F."/>
            <person name="Takami H."/>
        </authorList>
    </citation>
    <scope>NUCLEOTIDE SEQUENCE</scope>
    <source>
        <strain evidence="6">Expedition CK06-06</strain>
    </source>
</reference>
<feature type="non-terminal residue" evidence="6">
    <location>
        <position position="1"/>
    </location>
</feature>
<feature type="domain" description="UvrD-like helicase C-terminal" evidence="5">
    <location>
        <begin position="3"/>
        <end position="84"/>
    </location>
</feature>
<evidence type="ECO:0000259" key="5">
    <source>
        <dbReference type="Pfam" id="PF13361"/>
    </source>
</evidence>
<dbReference type="GO" id="GO:0016787">
    <property type="term" value="F:hydrolase activity"/>
    <property type="evidence" value="ECO:0007669"/>
    <property type="project" value="UniProtKB-KW"/>
</dbReference>
<protein>
    <recommendedName>
        <fullName evidence="5">UvrD-like helicase C-terminal domain-containing protein</fullName>
    </recommendedName>
</protein>
<comment type="caution">
    <text evidence="6">The sequence shown here is derived from an EMBL/GenBank/DDBJ whole genome shotgun (WGS) entry which is preliminary data.</text>
</comment>
<evidence type="ECO:0000256" key="4">
    <source>
        <dbReference type="ARBA" id="ARBA00022840"/>
    </source>
</evidence>
<dbReference type="SUPFAM" id="SSF52540">
    <property type="entry name" value="P-loop containing nucleoside triphosphate hydrolases"/>
    <property type="match status" value="1"/>
</dbReference>
<dbReference type="GO" id="GO:0004386">
    <property type="term" value="F:helicase activity"/>
    <property type="evidence" value="ECO:0007669"/>
    <property type="project" value="UniProtKB-KW"/>
</dbReference>
<gene>
    <name evidence="6" type="ORF">S03H2_66564</name>
</gene>
<accession>X1KI86</accession>
<dbReference type="Pfam" id="PF13361">
    <property type="entry name" value="UvrD_C"/>
    <property type="match status" value="1"/>
</dbReference>
<evidence type="ECO:0000256" key="3">
    <source>
        <dbReference type="ARBA" id="ARBA00022806"/>
    </source>
</evidence>
<dbReference type="InterPro" id="IPR027417">
    <property type="entry name" value="P-loop_NTPase"/>
</dbReference>
<keyword evidence="2" id="KW-0378">Hydrolase</keyword>
<dbReference type="Gene3D" id="3.40.50.300">
    <property type="entry name" value="P-loop containing nucleotide triphosphate hydrolases"/>
    <property type="match status" value="1"/>
</dbReference>
<dbReference type="EMBL" id="BARU01043481">
    <property type="protein sequence ID" value="GAH81778.1"/>
    <property type="molecule type" value="Genomic_DNA"/>
</dbReference>
<proteinExistence type="predicted"/>
<organism evidence="6">
    <name type="scientific">marine sediment metagenome</name>
    <dbReference type="NCBI Taxonomy" id="412755"/>
    <lineage>
        <taxon>unclassified sequences</taxon>
        <taxon>metagenomes</taxon>
        <taxon>ecological metagenomes</taxon>
    </lineage>
</organism>
<sequence>TGQNVLDVAYNVVKDNKNRLEKIPKAYFKKDSKVFAFFAPTYSDEAEFIVKEIENLIKSKNFSYKDIAILCRNHYLISIIYEVLLAF</sequence>
<evidence type="ECO:0000256" key="2">
    <source>
        <dbReference type="ARBA" id="ARBA00022801"/>
    </source>
</evidence>
<dbReference type="InterPro" id="IPR014017">
    <property type="entry name" value="DNA_helicase_UvrD-like_C"/>
</dbReference>
<evidence type="ECO:0000313" key="6">
    <source>
        <dbReference type="EMBL" id="GAH81778.1"/>
    </source>
</evidence>